<gene>
    <name evidence="4" type="ORF">G6F50_014856</name>
</gene>
<name>A0A9P7C644_9FUNG</name>
<comment type="caution">
    <text evidence="4">The sequence shown here is derived from an EMBL/GenBank/DDBJ whole genome shotgun (WGS) entry which is preliminary data.</text>
</comment>
<dbReference type="Pfam" id="PF00672">
    <property type="entry name" value="HAMP"/>
    <property type="match status" value="1"/>
</dbReference>
<reference evidence="4 5" key="1">
    <citation type="journal article" date="2020" name="Microb. Genom.">
        <title>Genetic diversity of clinical and environmental Mucorales isolates obtained from an investigation of mucormycosis cases among solid organ transplant recipients.</title>
        <authorList>
            <person name="Nguyen M.H."/>
            <person name="Kaul D."/>
            <person name="Muto C."/>
            <person name="Cheng S.J."/>
            <person name="Richter R.A."/>
            <person name="Bruno V.M."/>
            <person name="Liu G."/>
            <person name="Beyhan S."/>
            <person name="Sundermann A.J."/>
            <person name="Mounaud S."/>
            <person name="Pasculle A.W."/>
            <person name="Nierman W.C."/>
            <person name="Driscoll E."/>
            <person name="Cumbie R."/>
            <person name="Clancy C.J."/>
            <person name="Dupont C.L."/>
        </authorList>
    </citation>
    <scope>NUCLEOTIDE SEQUENCE [LARGE SCALE GENOMIC DNA]</scope>
    <source>
        <strain evidence="4 5">GL24</strain>
    </source>
</reference>
<proteinExistence type="predicted"/>
<dbReference type="Gene3D" id="6.10.340.10">
    <property type="match status" value="1"/>
</dbReference>
<dbReference type="SMART" id="SM00091">
    <property type="entry name" value="PAS"/>
    <property type="match status" value="1"/>
</dbReference>
<dbReference type="InterPro" id="IPR003660">
    <property type="entry name" value="HAMP_dom"/>
</dbReference>
<dbReference type="GO" id="GO:0007165">
    <property type="term" value="P:signal transduction"/>
    <property type="evidence" value="ECO:0007669"/>
    <property type="project" value="InterPro"/>
</dbReference>
<dbReference type="InterPro" id="IPR000014">
    <property type="entry name" value="PAS"/>
</dbReference>
<dbReference type="SUPFAM" id="SSF55785">
    <property type="entry name" value="PYP-like sensor domain (PAS domain)"/>
    <property type="match status" value="1"/>
</dbReference>
<dbReference type="CDD" id="cd06225">
    <property type="entry name" value="HAMP"/>
    <property type="match status" value="1"/>
</dbReference>
<dbReference type="AlphaFoldDB" id="A0A9P7C644"/>
<dbReference type="GO" id="GO:0016020">
    <property type="term" value="C:membrane"/>
    <property type="evidence" value="ECO:0007669"/>
    <property type="project" value="InterPro"/>
</dbReference>
<dbReference type="PROSITE" id="PS50885">
    <property type="entry name" value="HAMP"/>
    <property type="match status" value="1"/>
</dbReference>
<dbReference type="GO" id="GO:0006355">
    <property type="term" value="P:regulation of DNA-templated transcription"/>
    <property type="evidence" value="ECO:0007669"/>
    <property type="project" value="InterPro"/>
</dbReference>
<feature type="domain" description="PAS" evidence="2">
    <location>
        <begin position="86"/>
        <end position="138"/>
    </location>
</feature>
<dbReference type="Proteomes" id="UP000740926">
    <property type="component" value="Unassembled WGS sequence"/>
</dbReference>
<evidence type="ECO:0008006" key="6">
    <source>
        <dbReference type="Google" id="ProtNLM"/>
    </source>
</evidence>
<sequence>MSVLFALTLLLVAGVLITSLVLVLRAVRQPIQDTLRFASDIADDRLATTLRVYNANDEIGQLAQRLGDMQQRLRARIETERAVARGNTRVRQALDSAQTGLMVIDAEGLVAYANPALLQQLDLQVDALVGSDAVRLHPALASLAGVRQREEREIGHDVPRCGGGMAQPRTGNPARNRSGRTGRRRRTR</sequence>
<dbReference type="PROSITE" id="PS50112">
    <property type="entry name" value="PAS"/>
    <property type="match status" value="1"/>
</dbReference>
<evidence type="ECO:0000259" key="2">
    <source>
        <dbReference type="PROSITE" id="PS50112"/>
    </source>
</evidence>
<organism evidence="4 5">
    <name type="scientific">Rhizopus delemar</name>
    <dbReference type="NCBI Taxonomy" id="936053"/>
    <lineage>
        <taxon>Eukaryota</taxon>
        <taxon>Fungi</taxon>
        <taxon>Fungi incertae sedis</taxon>
        <taxon>Mucoromycota</taxon>
        <taxon>Mucoromycotina</taxon>
        <taxon>Mucoromycetes</taxon>
        <taxon>Mucorales</taxon>
        <taxon>Mucorineae</taxon>
        <taxon>Rhizopodaceae</taxon>
        <taxon>Rhizopus</taxon>
    </lineage>
</organism>
<dbReference type="Gene3D" id="3.30.450.20">
    <property type="entry name" value="PAS domain"/>
    <property type="match status" value="1"/>
</dbReference>
<dbReference type="Pfam" id="PF00989">
    <property type="entry name" value="PAS"/>
    <property type="match status" value="1"/>
</dbReference>
<keyword evidence="5" id="KW-1185">Reference proteome</keyword>
<evidence type="ECO:0000259" key="3">
    <source>
        <dbReference type="PROSITE" id="PS50885"/>
    </source>
</evidence>
<feature type="domain" description="HAMP" evidence="3">
    <location>
        <begin position="25"/>
        <end position="78"/>
    </location>
</feature>
<dbReference type="InterPro" id="IPR013767">
    <property type="entry name" value="PAS_fold"/>
</dbReference>
<dbReference type="EMBL" id="JAANIU010007534">
    <property type="protein sequence ID" value="KAG1537491.1"/>
    <property type="molecule type" value="Genomic_DNA"/>
</dbReference>
<evidence type="ECO:0000313" key="5">
    <source>
        <dbReference type="Proteomes" id="UP000740926"/>
    </source>
</evidence>
<dbReference type="SUPFAM" id="SSF158472">
    <property type="entry name" value="HAMP domain-like"/>
    <property type="match status" value="1"/>
</dbReference>
<dbReference type="InterPro" id="IPR035965">
    <property type="entry name" value="PAS-like_dom_sf"/>
</dbReference>
<evidence type="ECO:0000256" key="1">
    <source>
        <dbReference type="SAM" id="MobiDB-lite"/>
    </source>
</evidence>
<feature type="region of interest" description="Disordered" evidence="1">
    <location>
        <begin position="151"/>
        <end position="188"/>
    </location>
</feature>
<protein>
    <recommendedName>
        <fullName evidence="6">HAMP domain-containing protein</fullName>
    </recommendedName>
</protein>
<dbReference type="SMART" id="SM00304">
    <property type="entry name" value="HAMP"/>
    <property type="match status" value="1"/>
</dbReference>
<feature type="compositionally biased region" description="Basic residues" evidence="1">
    <location>
        <begin position="177"/>
        <end position="188"/>
    </location>
</feature>
<evidence type="ECO:0000313" key="4">
    <source>
        <dbReference type="EMBL" id="KAG1537491.1"/>
    </source>
</evidence>
<accession>A0A9P7C644</accession>